<evidence type="ECO:0000313" key="1">
    <source>
        <dbReference type="EMBL" id="AVM23239.1"/>
    </source>
</evidence>
<protein>
    <submittedName>
        <fullName evidence="1">Uncharacterized protein</fullName>
    </submittedName>
</protein>
<name>A0AAD0HLK8_BACPU</name>
<proteinExistence type="predicted"/>
<dbReference type="AlphaFoldDB" id="A0AAD0HLK8"/>
<organism evidence="1 2">
    <name type="scientific">Bacillus pumilus</name>
    <name type="common">Bacillus mesentericus</name>
    <dbReference type="NCBI Taxonomy" id="1408"/>
    <lineage>
        <taxon>Bacteria</taxon>
        <taxon>Bacillati</taxon>
        <taxon>Bacillota</taxon>
        <taxon>Bacilli</taxon>
        <taxon>Bacillales</taxon>
        <taxon>Bacillaceae</taxon>
        <taxon>Bacillus</taxon>
    </lineage>
</organism>
<evidence type="ECO:0000313" key="2">
    <source>
        <dbReference type="Proteomes" id="UP000264960"/>
    </source>
</evidence>
<dbReference type="Proteomes" id="UP000264960">
    <property type="component" value="Chromosome"/>
</dbReference>
<gene>
    <name evidence="1" type="ORF">C5695_05130</name>
</gene>
<sequence length="94" mass="10522">MELSKNHLQVMKDIGEGATIWGFMEAHLLREVQSFDPSFVKLVPLDELEKYDPSIAGLTGVDQLPYFGAVLTSDGFAYLDRNKNKLSEEGESNE</sequence>
<accession>A0AAD0HLK8</accession>
<dbReference type="EMBL" id="CP027116">
    <property type="protein sequence ID" value="AVM23239.1"/>
    <property type="molecule type" value="Genomic_DNA"/>
</dbReference>
<dbReference type="RefSeq" id="WP_117729760.1">
    <property type="nucleotide sequence ID" value="NZ_CP027116.1"/>
</dbReference>
<reference evidence="1 2" key="1">
    <citation type="submission" date="2018-02" db="EMBL/GenBank/DDBJ databases">
        <title>The complete genome of two Bacillus pumilus strains from Cuatro Cienegas, Coahuila, Mexico.</title>
        <authorList>
            <person name="Zarza E."/>
            <person name="Alcaraz L.D."/>
            <person name="Aguilar-Salinas B."/>
            <person name="Islas A."/>
            <person name="Olmedo-Alvarez G."/>
        </authorList>
    </citation>
    <scope>NUCLEOTIDE SEQUENCE [LARGE SCALE GENOMIC DNA]</scope>
    <source>
        <strain evidence="1 2">145</strain>
    </source>
</reference>